<comment type="caution">
    <text evidence="3">The sequence shown here is derived from an EMBL/GenBank/DDBJ whole genome shotgun (WGS) entry which is preliminary data.</text>
</comment>
<evidence type="ECO:0000313" key="4">
    <source>
        <dbReference type="Proteomes" id="UP000783588"/>
    </source>
</evidence>
<proteinExistence type="predicted"/>
<dbReference type="Pfam" id="PF01230">
    <property type="entry name" value="HIT"/>
    <property type="match status" value="1"/>
</dbReference>
<keyword evidence="4" id="KW-1185">Reference proteome</keyword>
<name>A0ABS6ETS6_9FIRM</name>
<feature type="short sequence motif" description="Histidine triad motif" evidence="1">
    <location>
        <begin position="94"/>
        <end position="98"/>
    </location>
</feature>
<accession>A0ABS6ETS6</accession>
<gene>
    <name evidence="3" type="ORF">KQI75_10800</name>
</gene>
<sequence length="144" mass="16159">MASCFYCDPDNENRKAIMFRVGKMREGVLYLFKDQAHKGRCVVAVDEHLSELSDLTPEQRHAFMDDVADVAGAVKKLWGCTKINLGAFGDKLPHLHFHIVPKYEGGFEFGGGFEITNPNPVHLTDAEYAEMMAQLKAELNIVKD</sequence>
<protein>
    <submittedName>
        <fullName evidence="3">HIT family protein</fullName>
    </submittedName>
</protein>
<dbReference type="RefSeq" id="WP_216470815.1">
    <property type="nucleotide sequence ID" value="NZ_JAHLQI010000006.1"/>
</dbReference>
<evidence type="ECO:0000256" key="1">
    <source>
        <dbReference type="PROSITE-ProRule" id="PRU00464"/>
    </source>
</evidence>
<dbReference type="EMBL" id="JAHLQI010000006">
    <property type="protein sequence ID" value="MBU5491101.1"/>
    <property type="molecule type" value="Genomic_DNA"/>
</dbReference>
<dbReference type="PROSITE" id="PS51084">
    <property type="entry name" value="HIT_2"/>
    <property type="match status" value="1"/>
</dbReference>
<feature type="domain" description="HIT" evidence="2">
    <location>
        <begin position="5"/>
        <end position="109"/>
    </location>
</feature>
<evidence type="ECO:0000259" key="2">
    <source>
        <dbReference type="PROSITE" id="PS51084"/>
    </source>
</evidence>
<evidence type="ECO:0000313" key="3">
    <source>
        <dbReference type="EMBL" id="MBU5491101.1"/>
    </source>
</evidence>
<dbReference type="Proteomes" id="UP000783588">
    <property type="component" value="Unassembled WGS sequence"/>
</dbReference>
<reference evidence="3 4" key="1">
    <citation type="submission" date="2021-06" db="EMBL/GenBank/DDBJ databases">
        <authorList>
            <person name="Sun Q."/>
            <person name="Li D."/>
        </authorList>
    </citation>
    <scope>NUCLEOTIDE SEQUENCE [LARGE SCALE GENOMIC DNA]</scope>
    <source>
        <strain evidence="3 4">MSJd-7</strain>
    </source>
</reference>
<dbReference type="InterPro" id="IPR011146">
    <property type="entry name" value="HIT-like"/>
</dbReference>
<organism evidence="3 4">
    <name type="scientific">Butyricicoccus intestinisimiae</name>
    <dbReference type="NCBI Taxonomy" id="2841509"/>
    <lineage>
        <taxon>Bacteria</taxon>
        <taxon>Bacillati</taxon>
        <taxon>Bacillota</taxon>
        <taxon>Clostridia</taxon>
        <taxon>Eubacteriales</taxon>
        <taxon>Butyricicoccaceae</taxon>
        <taxon>Butyricicoccus</taxon>
    </lineage>
</organism>